<evidence type="ECO:0000313" key="2">
    <source>
        <dbReference type="WBParaSite" id="PEQ_0000539301-mRNA-1"/>
    </source>
</evidence>
<reference evidence="2" key="1">
    <citation type="submission" date="2022-11" db="UniProtKB">
        <authorList>
            <consortium name="WormBaseParasite"/>
        </authorList>
    </citation>
    <scope>IDENTIFICATION</scope>
</reference>
<sequence>MGTDLGQLVVHEFGHPEANEVIYTAKKAEIEYKYEGDIDDNDIFEHPIDKTILAVIEFYHEPEVYVLNDTVKDDLECLNNLRPNDSPVIVGISQGSSITFEKFKSSKFQVSIHERDRRYQTNIPSVGVKCVIFISCLKGESSVFNPSFY</sequence>
<proteinExistence type="predicted"/>
<dbReference type="AlphaFoldDB" id="A0A914RFW6"/>
<accession>A0A914RFW6</accession>
<keyword evidence="1" id="KW-1185">Reference proteome</keyword>
<evidence type="ECO:0000313" key="1">
    <source>
        <dbReference type="Proteomes" id="UP000887564"/>
    </source>
</evidence>
<dbReference type="Proteomes" id="UP000887564">
    <property type="component" value="Unplaced"/>
</dbReference>
<protein>
    <submittedName>
        <fullName evidence="2">Uncharacterized protein</fullName>
    </submittedName>
</protein>
<organism evidence="1 2">
    <name type="scientific">Parascaris equorum</name>
    <name type="common">Equine roundworm</name>
    <dbReference type="NCBI Taxonomy" id="6256"/>
    <lineage>
        <taxon>Eukaryota</taxon>
        <taxon>Metazoa</taxon>
        <taxon>Ecdysozoa</taxon>
        <taxon>Nematoda</taxon>
        <taxon>Chromadorea</taxon>
        <taxon>Rhabditida</taxon>
        <taxon>Spirurina</taxon>
        <taxon>Ascaridomorpha</taxon>
        <taxon>Ascaridoidea</taxon>
        <taxon>Ascarididae</taxon>
        <taxon>Parascaris</taxon>
    </lineage>
</organism>
<name>A0A914RFW6_PAREQ</name>
<dbReference type="WBParaSite" id="PEQ_0000539301-mRNA-1">
    <property type="protein sequence ID" value="PEQ_0000539301-mRNA-1"/>
    <property type="gene ID" value="PEQ_0000539301"/>
</dbReference>